<name>A0A3G1B1B3_9ARCH</name>
<keyword evidence="6" id="KW-0969">Cilium</keyword>
<dbReference type="InterPro" id="IPR002774">
    <property type="entry name" value="Flagellin_arc-type"/>
</dbReference>
<reference evidence="6 7" key="1">
    <citation type="journal article" date="2016" name="Sci. Rep.">
        <title>A novel ammonia-oxidizing archaeon from wastewater treatment plant: Its enrichment, physiological and genomic characteristics.</title>
        <authorList>
            <person name="Li Y."/>
            <person name="Ding K."/>
            <person name="Wen X."/>
            <person name="Zhang B."/>
            <person name="Shen B."/>
            <person name="Yang Y."/>
        </authorList>
    </citation>
    <scope>NUCLEOTIDE SEQUENCE [LARGE SCALE GENOMIC DNA]</scope>
    <source>
        <strain evidence="6 7">SAT1</strain>
    </source>
</reference>
<evidence type="ECO:0000256" key="1">
    <source>
        <dbReference type="ARBA" id="ARBA00004618"/>
    </source>
</evidence>
<evidence type="ECO:0000256" key="2">
    <source>
        <dbReference type="ARBA" id="ARBA00010256"/>
    </source>
</evidence>
<comment type="similarity">
    <text evidence="2 4">Belongs to the archaeal flagellin family.</text>
</comment>
<gene>
    <name evidence="6" type="ORF">SU86_005585</name>
</gene>
<dbReference type="NCBIfam" id="TIGR02537">
    <property type="entry name" value="arch_flag_Nterm"/>
    <property type="match status" value="1"/>
</dbReference>
<comment type="subcellular location">
    <subcellularLocation>
        <location evidence="1 4">Archaeal flagellum</location>
    </subcellularLocation>
</comment>
<evidence type="ECO:0000313" key="7">
    <source>
        <dbReference type="Proteomes" id="UP000266745"/>
    </source>
</evidence>
<organism evidence="6 7">
    <name type="scientific">Candidatus Nitrosotenuis cloacae</name>
    <dbReference type="NCBI Taxonomy" id="1603555"/>
    <lineage>
        <taxon>Archaea</taxon>
        <taxon>Nitrososphaerota</taxon>
        <taxon>Candidatus Nitrosotenuis</taxon>
    </lineage>
</organism>
<dbReference type="GeneID" id="24875871"/>
<protein>
    <recommendedName>
        <fullName evidence="4">Flagellin</fullName>
    </recommendedName>
</protein>
<dbReference type="KEGG" id="tah:SU86_005585"/>
<accession>A0A3G1B1B3</accession>
<dbReference type="AlphaFoldDB" id="A0A3G1B1B3"/>
<dbReference type="STRING" id="1603555.SU86_005585"/>
<evidence type="ECO:0000313" key="6">
    <source>
        <dbReference type="EMBL" id="AJZ75922.1"/>
    </source>
</evidence>
<dbReference type="OrthoDB" id="12034at2157"/>
<keyword evidence="7" id="KW-1185">Reference proteome</keyword>
<proteinExistence type="inferred from homology"/>
<dbReference type="Pfam" id="PF01917">
    <property type="entry name" value="Flagellin_arch-type"/>
    <property type="match status" value="1"/>
</dbReference>
<keyword evidence="6" id="KW-0966">Cell projection</keyword>
<keyword evidence="6" id="KW-0282">Flagellum</keyword>
<evidence type="ECO:0000256" key="5">
    <source>
        <dbReference type="SAM" id="Phobius"/>
    </source>
</evidence>
<sequence length="237" mass="24328">MNLIRKGHRQSHRGVIGVESAIVMIAFVIVAAALAFVVLNMGFSTTQKAKTTIGSGLTEASSSLTVAGKVTGTGCTTSAGGCSSTPYLNVTSIPIKIASGGESVNLALATASVKYISNSIQYDNIYVGPLGATATDVSAAFTRAQTDYASTFTSSIHPVTKAVPTNTKAIVYWSVSTGTLNAILDQGEHAVLAIAHGASERPTALDKVRAEIVVPTGAPLTVERQVPTITTSVVDMG</sequence>
<feature type="transmembrane region" description="Helical" evidence="5">
    <location>
        <begin position="21"/>
        <end position="43"/>
    </location>
</feature>
<dbReference type="PANTHER" id="PTHR35903:SF1">
    <property type="entry name" value="FLAGELLIN B1"/>
    <property type="match status" value="1"/>
</dbReference>
<comment type="function">
    <text evidence="4">Flagellin is the subunit protein which polymerizes to form the filaments of archaeal flagella.</text>
</comment>
<keyword evidence="5" id="KW-0472">Membrane</keyword>
<dbReference type="GO" id="GO:0097588">
    <property type="term" value="P:archaeal or bacterial-type flagellum-dependent cell motility"/>
    <property type="evidence" value="ECO:0007669"/>
    <property type="project" value="InterPro"/>
</dbReference>
<evidence type="ECO:0000256" key="3">
    <source>
        <dbReference type="ARBA" id="ARBA00022440"/>
    </source>
</evidence>
<keyword evidence="5" id="KW-0812">Transmembrane</keyword>
<keyword evidence="5" id="KW-1133">Transmembrane helix</keyword>
<dbReference type="EMBL" id="CP011097">
    <property type="protein sequence ID" value="AJZ75922.1"/>
    <property type="molecule type" value="Genomic_DNA"/>
</dbReference>
<dbReference type="InterPro" id="IPR013373">
    <property type="entry name" value="Flagellin/pilin_N_arc"/>
</dbReference>
<keyword evidence="3 4" id="KW-0974">Archaeal flagellum</keyword>
<dbReference type="Proteomes" id="UP000266745">
    <property type="component" value="Chromosome"/>
</dbReference>
<dbReference type="PANTHER" id="PTHR35903">
    <property type="entry name" value="FLAGELLIN B1"/>
    <property type="match status" value="1"/>
</dbReference>
<evidence type="ECO:0000256" key="4">
    <source>
        <dbReference type="RuleBase" id="RU361282"/>
    </source>
</evidence>
<dbReference type="GO" id="GO:0005198">
    <property type="term" value="F:structural molecule activity"/>
    <property type="evidence" value="ECO:0007669"/>
    <property type="project" value="InterPro"/>
</dbReference>
<dbReference type="GO" id="GO:0097589">
    <property type="term" value="C:archaeal-type flagellum"/>
    <property type="evidence" value="ECO:0007669"/>
    <property type="project" value="UniProtKB-SubCell"/>
</dbReference>
<dbReference type="RefSeq" id="WP_048188773.1">
    <property type="nucleotide sequence ID" value="NZ_CP011097.1"/>
</dbReference>